<protein>
    <submittedName>
        <fullName evidence="1">Uncharacterized protein</fullName>
    </submittedName>
</protein>
<sequence>MPLFSRRQKQPPDTHSNIKVVGLSRIDTVSTIDSLATIDNQPGAGRTVGLLLTYLGSELEDAINQRAGRLRDGSNALVQLARVDTISTIDSDATIDDQPGAGRTVGRFLGSVGVKLENAMNKKAERAGLGPKAIADEICRICGHREILLNSFSHVHLPVAPGRKLNESETKMLQKLCRRLIQYGRSHVKSIQLIALGEIIELSIKDPRIRTILAECNPSHFITRYYEPDLLSATVKALGSIEFSDVHRVWVPVLTLFITPWRKFSGVYDLPKGSEEAILESLRDPSTSFLSARYFQRVVENANPNMALHPFLGKFGLHYAMVASQNPCCIEWSTFYVCGPFPSNTDRLRRGTMPVSLIFDMAANLDPEVFIRHLSSSLVDTFPAFVNNNFGVENFGDILPWLSSHGITEIRMLYNLLSSLTNSTDYWTHLSFIDRLSCEAKRSLKGSIFANKIIYTYCVLICHTITTSLIEENTLSDMCTPLLSFMKSDCIEEHSLATTLAVKFCTTNRYCKLVTLRTANRLSANDHTTISHNLTSANITKPFTSSVTPRALYRVSRLNFKAFDISTDSRPSRNGVVCVDKMNLDNDVAAFITVDGDEKPFCATGHYPISAFHSDEEPSTPCYIARVKYKRENYRTFYDAHAYTHVEDGASFVTYGREVYDDFDFQRLVTTTEERSSKFEVLVLRYDPVDYRSKLRDGELKDPTGPLGWRNVYTAPEMYFADCLDWFS</sequence>
<dbReference type="Proteomes" id="UP000053477">
    <property type="component" value="Unassembled WGS sequence"/>
</dbReference>
<organism evidence="1 2">
    <name type="scientific">Schizopora paradoxa</name>
    <dbReference type="NCBI Taxonomy" id="27342"/>
    <lineage>
        <taxon>Eukaryota</taxon>
        <taxon>Fungi</taxon>
        <taxon>Dikarya</taxon>
        <taxon>Basidiomycota</taxon>
        <taxon>Agaricomycotina</taxon>
        <taxon>Agaricomycetes</taxon>
        <taxon>Hymenochaetales</taxon>
        <taxon>Schizoporaceae</taxon>
        <taxon>Schizopora</taxon>
    </lineage>
</organism>
<evidence type="ECO:0000313" key="2">
    <source>
        <dbReference type="Proteomes" id="UP000053477"/>
    </source>
</evidence>
<proteinExistence type="predicted"/>
<dbReference type="OrthoDB" id="3066495at2759"/>
<name>A0A0H2R0L9_9AGAM</name>
<dbReference type="InParanoid" id="A0A0H2R0L9"/>
<reference evidence="1 2" key="1">
    <citation type="submission" date="2015-04" db="EMBL/GenBank/DDBJ databases">
        <title>Complete genome sequence of Schizopora paradoxa KUC8140, a cosmopolitan wood degrader in East Asia.</title>
        <authorList>
            <consortium name="DOE Joint Genome Institute"/>
            <person name="Min B."/>
            <person name="Park H."/>
            <person name="Jang Y."/>
            <person name="Kim J.-J."/>
            <person name="Kim K.H."/>
            <person name="Pangilinan J."/>
            <person name="Lipzen A."/>
            <person name="Riley R."/>
            <person name="Grigoriev I.V."/>
            <person name="Spatafora J.W."/>
            <person name="Choi I.-G."/>
        </authorList>
    </citation>
    <scope>NUCLEOTIDE SEQUENCE [LARGE SCALE GENOMIC DNA]</scope>
    <source>
        <strain evidence="1 2">KUC8140</strain>
    </source>
</reference>
<accession>A0A0H2R0L9</accession>
<dbReference type="EMBL" id="KQ086335">
    <property type="protein sequence ID" value="KLO05264.1"/>
    <property type="molecule type" value="Genomic_DNA"/>
</dbReference>
<dbReference type="AlphaFoldDB" id="A0A0H2R0L9"/>
<evidence type="ECO:0000313" key="1">
    <source>
        <dbReference type="EMBL" id="KLO05264.1"/>
    </source>
</evidence>
<keyword evidence="2" id="KW-1185">Reference proteome</keyword>
<gene>
    <name evidence="1" type="ORF">SCHPADRAFT_947058</name>
</gene>